<keyword evidence="4 8" id="KW-0574">Periplasm</keyword>
<dbReference type="SUPFAM" id="SSF48452">
    <property type="entry name" value="TPR-like"/>
    <property type="match status" value="2"/>
</dbReference>
<dbReference type="EMBL" id="JANATA010000001">
    <property type="protein sequence ID" value="MCP3427545.1"/>
    <property type="molecule type" value="Genomic_DNA"/>
</dbReference>
<evidence type="ECO:0000313" key="10">
    <source>
        <dbReference type="EMBL" id="MCP3427545.1"/>
    </source>
</evidence>
<evidence type="ECO:0000256" key="2">
    <source>
        <dbReference type="ARBA" id="ARBA00022723"/>
    </source>
</evidence>
<dbReference type="Gene3D" id="1.25.40.10">
    <property type="entry name" value="Tetratricopeptide repeat domain"/>
    <property type="match status" value="1"/>
</dbReference>
<evidence type="ECO:0000256" key="1">
    <source>
        <dbReference type="ARBA" id="ARBA00022670"/>
    </source>
</evidence>
<sequence precursor="true">MRFHIAFLTSLIYCLTASVASAQVLNNKNSLPEIGVVAANTLSLDEEVAIGNIFYSQLRGQAGVLQDPVVNQYIQSLGNEMVIHAQNTKFPFTFFVINNSAINAMAFYGGHVGIHTGLVYHADTEAELAAVIGHEIAHVTQRHIVRKKQAMEKTSPLQVASMIGGALLMMASPQAGLASIYAGQAGMIQNAINHTRTHEREADRIGMKILAEAGFDPFAAASFFSKMLEQSRWGSIPPAFLLTHPLSQERVAEARNRAENLPSQNRPSSMMFHLVKARIHARYMYSAQASLAYFTNASIAKDWPDYAWQYGLALAYMGVEKYAEAQRILEQLLLTAPENFAYLDAMTDTYIGLSQVPKAIQLLAPINQKIPNNPVITLNLANSYIENKEWDKATELLKDFLMVHNKSLLGFSLISDAYARSQSRLNMHQNKAEMYALMAIYPKAIDELQFAYNFAESYLLKQRIRARITQFRESQERMQKLAGS</sequence>
<evidence type="ECO:0000256" key="5">
    <source>
        <dbReference type="ARBA" id="ARBA00022801"/>
    </source>
</evidence>
<evidence type="ECO:0000313" key="11">
    <source>
        <dbReference type="Proteomes" id="UP001165413"/>
    </source>
</evidence>
<evidence type="ECO:0000256" key="4">
    <source>
        <dbReference type="ARBA" id="ARBA00022764"/>
    </source>
</evidence>
<dbReference type="GO" id="GO:0042597">
    <property type="term" value="C:periplasmic space"/>
    <property type="evidence" value="ECO:0007669"/>
    <property type="project" value="UniProtKB-SubCell"/>
</dbReference>
<comment type="subcellular location">
    <subcellularLocation>
        <location evidence="8">Periplasm</location>
    </subcellularLocation>
</comment>
<keyword evidence="1 8" id="KW-0645">Protease</keyword>
<organism evidence="10 11">
    <name type="scientific">Opacimonas viscosa</name>
    <dbReference type="NCBI Taxonomy" id="2961944"/>
    <lineage>
        <taxon>Bacteria</taxon>
        <taxon>Pseudomonadati</taxon>
        <taxon>Pseudomonadota</taxon>
        <taxon>Gammaproteobacteria</taxon>
        <taxon>Alteromonadales</taxon>
        <taxon>Alteromonadaceae</taxon>
        <taxon>Opacimonas</taxon>
    </lineage>
</organism>
<keyword evidence="6 8" id="KW-0862">Zinc</keyword>
<keyword evidence="11" id="KW-1185">Reference proteome</keyword>
<feature type="binding site" evidence="8">
    <location>
        <position position="199"/>
    </location>
    <ligand>
        <name>Zn(2+)</name>
        <dbReference type="ChEBI" id="CHEBI:29105"/>
        <note>catalytic</note>
    </ligand>
</feature>
<feature type="chain" id="PRO_5041494427" description="Putative beta-barrel assembly-enhancing protease" evidence="8">
    <location>
        <begin position="23"/>
        <end position="484"/>
    </location>
</feature>
<dbReference type="Proteomes" id="UP001165413">
    <property type="component" value="Unassembled WGS sequence"/>
</dbReference>
<gene>
    <name evidence="10" type="ORF">NLF92_01125</name>
</gene>
<feature type="active site" description="Proton donor" evidence="8">
    <location>
        <position position="203"/>
    </location>
</feature>
<feature type="binding site" evidence="8">
    <location>
        <position position="138"/>
    </location>
    <ligand>
        <name>Zn(2+)</name>
        <dbReference type="ChEBI" id="CHEBI:29105"/>
        <note>catalytic</note>
    </ligand>
</feature>
<accession>A0AA41WWV5</accession>
<dbReference type="PANTHER" id="PTHR22726:SF1">
    <property type="entry name" value="METALLOENDOPEPTIDASE OMA1, MITOCHONDRIAL"/>
    <property type="match status" value="1"/>
</dbReference>
<comment type="cofactor">
    <cofactor evidence="8">
        <name>Zn(2+)</name>
        <dbReference type="ChEBI" id="CHEBI:29105"/>
    </cofactor>
    <text evidence="8">Binds 1 zinc ion per subunit.</text>
</comment>
<dbReference type="InterPro" id="IPR051156">
    <property type="entry name" value="Mito/Outer_Membr_Metalloprot"/>
</dbReference>
<dbReference type="GO" id="GO:0008270">
    <property type="term" value="F:zinc ion binding"/>
    <property type="evidence" value="ECO:0007669"/>
    <property type="project" value="UniProtKB-UniRule"/>
</dbReference>
<dbReference type="AlphaFoldDB" id="A0AA41WWV5"/>
<evidence type="ECO:0000259" key="9">
    <source>
        <dbReference type="Pfam" id="PF01435"/>
    </source>
</evidence>
<protein>
    <recommendedName>
        <fullName evidence="8">Putative beta-barrel assembly-enhancing protease</fullName>
        <ecNumber evidence="8">3.4.-.-</ecNumber>
    </recommendedName>
</protein>
<evidence type="ECO:0000256" key="6">
    <source>
        <dbReference type="ARBA" id="ARBA00022833"/>
    </source>
</evidence>
<keyword evidence="5 8" id="KW-0378">Hydrolase</keyword>
<comment type="caution">
    <text evidence="10">The sequence shown here is derived from an EMBL/GenBank/DDBJ whole genome shotgun (WGS) entry which is preliminary data.</text>
</comment>
<dbReference type="HAMAP" id="MF_00997">
    <property type="entry name" value="Protease_BepA"/>
    <property type="match status" value="1"/>
</dbReference>
<evidence type="ECO:0000256" key="8">
    <source>
        <dbReference type="HAMAP-Rule" id="MF_00997"/>
    </source>
</evidence>
<comment type="function">
    <text evidence="8">Functions as both a chaperone and a metalloprotease. Maintains the integrity of the outer membrane by promoting either the assembly or the elimination of outer membrane proteins, depending on their folding state.</text>
</comment>
<proteinExistence type="inferred from homology"/>
<reference evidence="10" key="1">
    <citation type="submission" date="2022-07" db="EMBL/GenBank/DDBJ databases">
        <title>Characterization of the Novel Bacterium Alteromonas immobilis LMIT006 and Alteromonas gregis LMIT007.</title>
        <authorList>
            <person name="Lin X."/>
        </authorList>
    </citation>
    <scope>NUCLEOTIDE SEQUENCE</scope>
    <source>
        <strain evidence="10">LMIT007</strain>
    </source>
</reference>
<dbReference type="Pfam" id="PF01435">
    <property type="entry name" value="Peptidase_M48"/>
    <property type="match status" value="1"/>
</dbReference>
<feature type="domain" description="Peptidase M48" evidence="9">
    <location>
        <begin position="71"/>
        <end position="257"/>
    </location>
</feature>
<dbReference type="GO" id="GO:0004222">
    <property type="term" value="F:metalloendopeptidase activity"/>
    <property type="evidence" value="ECO:0007669"/>
    <property type="project" value="InterPro"/>
</dbReference>
<name>A0AA41WWV5_9ALTE</name>
<evidence type="ECO:0000256" key="7">
    <source>
        <dbReference type="ARBA" id="ARBA00023049"/>
    </source>
</evidence>
<dbReference type="GO" id="GO:0016020">
    <property type="term" value="C:membrane"/>
    <property type="evidence" value="ECO:0007669"/>
    <property type="project" value="InterPro"/>
</dbReference>
<dbReference type="PANTHER" id="PTHR22726">
    <property type="entry name" value="METALLOENDOPEPTIDASE OMA1"/>
    <property type="match status" value="1"/>
</dbReference>
<dbReference type="InterPro" id="IPR030873">
    <property type="entry name" value="Protease_BepA"/>
</dbReference>
<keyword evidence="2 8" id="KW-0479">Metal-binding</keyword>
<dbReference type="GO" id="GO:0051603">
    <property type="term" value="P:proteolysis involved in protein catabolic process"/>
    <property type="evidence" value="ECO:0007669"/>
    <property type="project" value="TreeGrafter"/>
</dbReference>
<keyword evidence="7 8" id="KW-0482">Metalloprotease</keyword>
<keyword evidence="3 8" id="KW-0732">Signal</keyword>
<comment type="similarity">
    <text evidence="8">Belongs to the peptidase M48 family. BepA subfamily.</text>
</comment>
<dbReference type="EC" id="3.4.-.-" evidence="8"/>
<dbReference type="RefSeq" id="WP_254097989.1">
    <property type="nucleotide sequence ID" value="NZ_JANATA010000001.1"/>
</dbReference>
<dbReference type="Pfam" id="PF14559">
    <property type="entry name" value="TPR_19"/>
    <property type="match status" value="1"/>
</dbReference>
<dbReference type="InterPro" id="IPR001915">
    <property type="entry name" value="Peptidase_M48"/>
</dbReference>
<feature type="active site" evidence="8">
    <location>
        <position position="135"/>
    </location>
</feature>
<feature type="binding site" evidence="8">
    <location>
        <position position="134"/>
    </location>
    <ligand>
        <name>Zn(2+)</name>
        <dbReference type="ChEBI" id="CHEBI:29105"/>
        <note>catalytic</note>
    </ligand>
</feature>
<dbReference type="InterPro" id="IPR011990">
    <property type="entry name" value="TPR-like_helical_dom_sf"/>
</dbReference>
<dbReference type="CDD" id="cd07333">
    <property type="entry name" value="M48C_bepA_like"/>
    <property type="match status" value="1"/>
</dbReference>
<feature type="signal peptide" evidence="8">
    <location>
        <begin position="1"/>
        <end position="22"/>
    </location>
</feature>
<evidence type="ECO:0000256" key="3">
    <source>
        <dbReference type="ARBA" id="ARBA00022729"/>
    </source>
</evidence>
<dbReference type="Gene3D" id="3.30.2010.10">
    <property type="entry name" value="Metalloproteases ('zincins'), catalytic domain"/>
    <property type="match status" value="1"/>
</dbReference>